<dbReference type="OrthoDB" id="2121828at2759"/>
<dbReference type="GO" id="GO:0005507">
    <property type="term" value="F:copper ion binding"/>
    <property type="evidence" value="ECO:0007669"/>
    <property type="project" value="InterPro"/>
</dbReference>
<evidence type="ECO:0000259" key="9">
    <source>
        <dbReference type="Pfam" id="PF07732"/>
    </source>
</evidence>
<evidence type="ECO:0000256" key="1">
    <source>
        <dbReference type="ARBA" id="ARBA00010609"/>
    </source>
</evidence>
<dbReference type="InterPro" id="IPR045087">
    <property type="entry name" value="Cu-oxidase_fam"/>
</dbReference>
<keyword evidence="4" id="KW-0186">Copper</keyword>
<feature type="compositionally biased region" description="Basic and acidic residues" evidence="5">
    <location>
        <begin position="1"/>
        <end position="17"/>
    </location>
</feature>
<dbReference type="InterPro" id="IPR011706">
    <property type="entry name" value="Cu-oxidase_C"/>
</dbReference>
<keyword evidence="2" id="KW-0479">Metal-binding</keyword>
<dbReference type="Pfam" id="PF07732">
    <property type="entry name" value="Cu-oxidase_3"/>
    <property type="match status" value="1"/>
</dbReference>
<evidence type="ECO:0000259" key="8">
    <source>
        <dbReference type="Pfam" id="PF07731"/>
    </source>
</evidence>
<dbReference type="GeneID" id="54573255"/>
<feature type="transmembrane region" description="Helical" evidence="6">
    <location>
        <begin position="55"/>
        <end position="77"/>
    </location>
</feature>
<keyword evidence="6" id="KW-1133">Transmembrane helix</keyword>
<keyword evidence="11" id="KW-1185">Reference proteome</keyword>
<dbReference type="SUPFAM" id="SSF49503">
    <property type="entry name" value="Cupredoxins"/>
    <property type="match status" value="3"/>
</dbReference>
<dbReference type="InterPro" id="IPR033138">
    <property type="entry name" value="Cu_oxidase_CS"/>
</dbReference>
<dbReference type="CDD" id="cd13857">
    <property type="entry name" value="CuRO_1_Diphenol_Ox"/>
    <property type="match status" value="1"/>
</dbReference>
<feature type="domain" description="Plastocyanin-like" evidence="7">
    <location>
        <begin position="249"/>
        <end position="389"/>
    </location>
</feature>
<dbReference type="RefSeq" id="XP_033689922.1">
    <property type="nucleotide sequence ID" value="XM_033819925.1"/>
</dbReference>
<evidence type="ECO:0000313" key="11">
    <source>
        <dbReference type="Proteomes" id="UP000800094"/>
    </source>
</evidence>
<dbReference type="EMBL" id="ML987190">
    <property type="protein sequence ID" value="KAF2254918.1"/>
    <property type="molecule type" value="Genomic_DNA"/>
</dbReference>
<dbReference type="PROSITE" id="PS00079">
    <property type="entry name" value="MULTICOPPER_OXIDASE1"/>
    <property type="match status" value="1"/>
</dbReference>
<dbReference type="InterPro" id="IPR011707">
    <property type="entry name" value="Cu-oxidase-like_N"/>
</dbReference>
<gene>
    <name evidence="10" type="ORF">BU26DRAFT_147974</name>
</gene>
<dbReference type="PROSITE" id="PS00080">
    <property type="entry name" value="MULTICOPPER_OXIDASE2"/>
    <property type="match status" value="1"/>
</dbReference>
<feature type="domain" description="Plastocyanin-like" evidence="9">
    <location>
        <begin position="121"/>
        <end position="234"/>
    </location>
</feature>
<protein>
    <submittedName>
        <fullName evidence="10">Multicopper oxidase</fullName>
    </submittedName>
</protein>
<evidence type="ECO:0000256" key="6">
    <source>
        <dbReference type="SAM" id="Phobius"/>
    </source>
</evidence>
<evidence type="ECO:0000256" key="2">
    <source>
        <dbReference type="ARBA" id="ARBA00022723"/>
    </source>
</evidence>
<feature type="domain" description="Plastocyanin-like" evidence="8">
    <location>
        <begin position="482"/>
        <end position="625"/>
    </location>
</feature>
<organism evidence="10 11">
    <name type="scientific">Trematosphaeria pertusa</name>
    <dbReference type="NCBI Taxonomy" id="390896"/>
    <lineage>
        <taxon>Eukaryota</taxon>
        <taxon>Fungi</taxon>
        <taxon>Dikarya</taxon>
        <taxon>Ascomycota</taxon>
        <taxon>Pezizomycotina</taxon>
        <taxon>Dothideomycetes</taxon>
        <taxon>Pleosporomycetidae</taxon>
        <taxon>Pleosporales</taxon>
        <taxon>Massarineae</taxon>
        <taxon>Trematosphaeriaceae</taxon>
        <taxon>Trematosphaeria</taxon>
    </lineage>
</organism>
<reference evidence="10" key="1">
    <citation type="journal article" date="2020" name="Stud. Mycol.">
        <title>101 Dothideomycetes genomes: a test case for predicting lifestyles and emergence of pathogens.</title>
        <authorList>
            <person name="Haridas S."/>
            <person name="Albert R."/>
            <person name="Binder M."/>
            <person name="Bloem J."/>
            <person name="Labutti K."/>
            <person name="Salamov A."/>
            <person name="Andreopoulos B."/>
            <person name="Baker S."/>
            <person name="Barry K."/>
            <person name="Bills G."/>
            <person name="Bluhm B."/>
            <person name="Cannon C."/>
            <person name="Castanera R."/>
            <person name="Culley D."/>
            <person name="Daum C."/>
            <person name="Ezra D."/>
            <person name="Gonzalez J."/>
            <person name="Henrissat B."/>
            <person name="Kuo A."/>
            <person name="Liang C."/>
            <person name="Lipzen A."/>
            <person name="Lutzoni F."/>
            <person name="Magnuson J."/>
            <person name="Mondo S."/>
            <person name="Nolan M."/>
            <person name="Ohm R."/>
            <person name="Pangilinan J."/>
            <person name="Park H.-J."/>
            <person name="Ramirez L."/>
            <person name="Alfaro M."/>
            <person name="Sun H."/>
            <person name="Tritt A."/>
            <person name="Yoshinaga Y."/>
            <person name="Zwiers L.-H."/>
            <person name="Turgeon B."/>
            <person name="Goodwin S."/>
            <person name="Spatafora J."/>
            <person name="Crous P."/>
            <person name="Grigoriev I."/>
        </authorList>
    </citation>
    <scope>NUCLEOTIDE SEQUENCE</scope>
    <source>
        <strain evidence="10">CBS 122368</strain>
    </source>
</reference>
<accession>A0A6A6IX83</accession>
<comment type="similarity">
    <text evidence="1">Belongs to the multicopper oxidase family.</text>
</comment>
<proteinExistence type="inferred from homology"/>
<evidence type="ECO:0000256" key="5">
    <source>
        <dbReference type="SAM" id="MobiDB-lite"/>
    </source>
</evidence>
<dbReference type="Gene3D" id="2.60.40.420">
    <property type="entry name" value="Cupredoxins - blue copper proteins"/>
    <property type="match status" value="3"/>
</dbReference>
<dbReference type="PANTHER" id="PTHR11709">
    <property type="entry name" value="MULTI-COPPER OXIDASE"/>
    <property type="match status" value="1"/>
</dbReference>
<dbReference type="GO" id="GO:0016491">
    <property type="term" value="F:oxidoreductase activity"/>
    <property type="evidence" value="ECO:0007669"/>
    <property type="project" value="UniProtKB-KW"/>
</dbReference>
<dbReference type="InterPro" id="IPR001117">
    <property type="entry name" value="Cu-oxidase_2nd"/>
</dbReference>
<dbReference type="PANTHER" id="PTHR11709:SF414">
    <property type="entry name" value="ADR239WP"/>
    <property type="match status" value="1"/>
</dbReference>
<sequence>MSRRGQEADQEEERLGLLDEGEELEKGSQLSEGEEELDLDYEESLKQQRIGRKSWLRIIVVALLVAWTLGFIVHSFLVPRKQDPPSPASSAQLRPEEDYILNPKWDFDAGPTTREYHWTIAEHELNPDGVYRPMMLINAMFPGPLIECNEGDEIVVHVHNEATNATSIHWHGLYQNGTNWMDGTVGITQCPIAPGRSFTYRFNASGQTGTYWYHSHMSMQASDGLVGPIVIHAKGDEEKRLQEVPYGEDRVVLVSDHYYDLSSSLLMQYLAPGNENDEPVPQSALINGRNIRDCSDLPNRNCSSTNTSNALFDLSSDSNTRLRIINVGAYAEFQIQIDEHKFLLTEVDGVDVHPQSIHRLNINPAQRYSIILTPPNPSKGLYWMRARMITHCFAYEEPELKEEVRGVIRYWAPGDSVAPQSKDWPEIIEVECRDLNTSALKPIKAIAAPAHADDQVYLRSSFQIRDWRLSRGYLNDSTYRANLTHPTLNTLTTGFAQKQDVFMYSLSLVSGINTYLFDPTHTLVYQTRGIRTIDILLQNLDDGNHPFHLHGHTFFVLASGHGYPPANLHSTLNLTNPLRRDTASVEAFGWTLIRFVADNPGVWPFHCHLGWHSEAGLLMQFLTRVDEVAKWTVPAELDRLCAAEGVEKGAGPDDEMWVGSWD</sequence>
<dbReference type="Pfam" id="PF07731">
    <property type="entry name" value="Cu-oxidase_2"/>
    <property type="match status" value="1"/>
</dbReference>
<dbReference type="InterPro" id="IPR002355">
    <property type="entry name" value="Cu_oxidase_Cu_BS"/>
</dbReference>
<evidence type="ECO:0000256" key="4">
    <source>
        <dbReference type="ARBA" id="ARBA00023008"/>
    </source>
</evidence>
<keyword evidence="3" id="KW-0560">Oxidoreductase</keyword>
<evidence type="ECO:0000313" key="10">
    <source>
        <dbReference type="EMBL" id="KAF2254918.1"/>
    </source>
</evidence>
<dbReference type="InterPro" id="IPR008972">
    <property type="entry name" value="Cupredoxin"/>
</dbReference>
<dbReference type="Proteomes" id="UP000800094">
    <property type="component" value="Unassembled WGS sequence"/>
</dbReference>
<dbReference type="CDD" id="cd13886">
    <property type="entry name" value="CuRO_2_MCO_like_1"/>
    <property type="match status" value="1"/>
</dbReference>
<dbReference type="CDD" id="cd13910">
    <property type="entry name" value="CuRO_3_MCO_like_4"/>
    <property type="match status" value="1"/>
</dbReference>
<dbReference type="FunFam" id="2.60.40.420:FF:000071">
    <property type="entry name" value="Conidial pigment biosynthesis oxidase Abr1/brown 1"/>
    <property type="match status" value="1"/>
</dbReference>
<name>A0A6A6IX83_9PLEO</name>
<keyword evidence="6" id="KW-0812">Transmembrane</keyword>
<dbReference type="AlphaFoldDB" id="A0A6A6IX83"/>
<evidence type="ECO:0000259" key="7">
    <source>
        <dbReference type="Pfam" id="PF00394"/>
    </source>
</evidence>
<keyword evidence="6" id="KW-0472">Membrane</keyword>
<feature type="region of interest" description="Disordered" evidence="5">
    <location>
        <begin position="1"/>
        <end position="36"/>
    </location>
</feature>
<dbReference type="Pfam" id="PF00394">
    <property type="entry name" value="Cu-oxidase"/>
    <property type="match status" value="1"/>
</dbReference>
<evidence type="ECO:0000256" key="3">
    <source>
        <dbReference type="ARBA" id="ARBA00023002"/>
    </source>
</evidence>